<keyword evidence="2" id="KW-1185">Reference proteome</keyword>
<dbReference type="AlphaFoldDB" id="A0A220S385"/>
<dbReference type="SUPFAM" id="SSF47413">
    <property type="entry name" value="lambda repressor-like DNA-binding domains"/>
    <property type="match status" value="1"/>
</dbReference>
<dbReference type="InterPro" id="IPR010982">
    <property type="entry name" value="Lambda_DNA-bd_dom_sf"/>
</dbReference>
<dbReference type="KEGG" id="nei:BG910_07875"/>
<dbReference type="Pfam" id="PF01381">
    <property type="entry name" value="HTH_3"/>
    <property type="match status" value="1"/>
</dbReference>
<reference evidence="1 2" key="1">
    <citation type="submission" date="2017-06" db="EMBL/GenBank/DDBJ databases">
        <title>Neisseria chenwenguii sp. nov., isolated from the intestinal contents of Tibetan Plateau Pika in Yushu, Qinghai Province, China.</title>
        <authorList>
            <person name="Zhang G."/>
        </authorList>
    </citation>
    <scope>NUCLEOTIDE SEQUENCE [LARGE SCALE GENOMIC DNA]</scope>
    <source>
        <strain evidence="1 2">10023</strain>
    </source>
</reference>
<evidence type="ECO:0000313" key="1">
    <source>
        <dbReference type="EMBL" id="ASK27665.1"/>
    </source>
</evidence>
<dbReference type="OrthoDB" id="5297543at2"/>
<dbReference type="EMBL" id="CP022278">
    <property type="protein sequence ID" value="ASK27665.1"/>
    <property type="molecule type" value="Genomic_DNA"/>
</dbReference>
<organism evidence="1 2">
    <name type="scientific">Neisseria chenwenguii</name>
    <dbReference type="NCBI Taxonomy" id="1853278"/>
    <lineage>
        <taxon>Bacteria</taxon>
        <taxon>Pseudomonadati</taxon>
        <taxon>Pseudomonadota</taxon>
        <taxon>Betaproteobacteria</taxon>
        <taxon>Neisseriales</taxon>
        <taxon>Neisseriaceae</taxon>
        <taxon>Neisseria</taxon>
    </lineage>
</organism>
<dbReference type="RefSeq" id="WP_089036364.1">
    <property type="nucleotide sequence ID" value="NZ_CP022278.1"/>
</dbReference>
<dbReference type="NCBIfam" id="TIGR02607">
    <property type="entry name" value="antidote_HigA"/>
    <property type="match status" value="1"/>
</dbReference>
<evidence type="ECO:0000313" key="2">
    <source>
        <dbReference type="Proteomes" id="UP000198238"/>
    </source>
</evidence>
<dbReference type="CDD" id="cd00093">
    <property type="entry name" value="HTH_XRE"/>
    <property type="match status" value="1"/>
</dbReference>
<dbReference type="Proteomes" id="UP000198238">
    <property type="component" value="Chromosome"/>
</dbReference>
<gene>
    <name evidence="1" type="primary">higA</name>
    <name evidence="1" type="ORF">BG910_07875</name>
</gene>
<accession>A0A220S385</accession>
<dbReference type="PANTHER" id="PTHR36924">
    <property type="entry name" value="ANTITOXIN HIGA-1"/>
    <property type="match status" value="1"/>
</dbReference>
<dbReference type="PANTHER" id="PTHR36924:SF1">
    <property type="entry name" value="ANTITOXIN HIGA-1"/>
    <property type="match status" value="1"/>
</dbReference>
<protein>
    <submittedName>
        <fullName evidence="1">Addiction module antidote protein, HigA family</fullName>
    </submittedName>
</protein>
<dbReference type="InterPro" id="IPR013430">
    <property type="entry name" value="Toxin_antidote_HigA"/>
</dbReference>
<proteinExistence type="predicted"/>
<sequence>MRMHNPPPPCDILREDVLPGLGMTVTAFAEHLGYTREALSRTLNGKTPITPQLALRLEQAGISTAEMWLNLQAKYDLWQLRKQPQAVTVKPLNFQTASMH</sequence>
<dbReference type="InterPro" id="IPR001387">
    <property type="entry name" value="Cro/C1-type_HTH"/>
</dbReference>
<dbReference type="GO" id="GO:0003677">
    <property type="term" value="F:DNA binding"/>
    <property type="evidence" value="ECO:0007669"/>
    <property type="project" value="InterPro"/>
</dbReference>
<name>A0A220S385_9NEIS</name>
<dbReference type="Gene3D" id="1.10.260.40">
    <property type="entry name" value="lambda repressor-like DNA-binding domains"/>
    <property type="match status" value="1"/>
</dbReference>